<dbReference type="InterPro" id="IPR012127">
    <property type="entry name" value="Cyt_c_prime"/>
</dbReference>
<feature type="signal peptide" evidence="8">
    <location>
        <begin position="1"/>
        <end position="25"/>
    </location>
</feature>
<dbReference type="RefSeq" id="WP_013047320.1">
    <property type="nucleotide sequence ID" value="NC_014010.1"/>
</dbReference>
<evidence type="ECO:0000256" key="7">
    <source>
        <dbReference type="PIRSR" id="PIRSR000027-2"/>
    </source>
</evidence>
<keyword evidence="9" id="KW-0489">Methyltransferase</keyword>
<comment type="PTM">
    <text evidence="7">Binds 1 heme group per subunit.</text>
</comment>
<dbReference type="GO" id="GO:0009055">
    <property type="term" value="F:electron transfer activity"/>
    <property type="evidence" value="ECO:0007669"/>
    <property type="project" value="InterPro"/>
</dbReference>
<feature type="binding site" description="covalent" evidence="7">
    <location>
        <position position="139"/>
    </location>
    <ligand>
        <name>heme c</name>
        <dbReference type="ChEBI" id="CHEBI:61717"/>
    </ligand>
</feature>
<keyword evidence="5 6" id="KW-0408">Iron</keyword>
<dbReference type="PROSITE" id="PS51009">
    <property type="entry name" value="CYTCII"/>
    <property type="match status" value="1"/>
</dbReference>
<dbReference type="GO" id="GO:0032259">
    <property type="term" value="P:methylation"/>
    <property type="evidence" value="ECO:0007669"/>
    <property type="project" value="UniProtKB-KW"/>
</dbReference>
<dbReference type="AlphaFoldDB" id="D5BQH6"/>
<reference evidence="9 10" key="1">
    <citation type="journal article" date="2010" name="J. Bacteriol.">
        <title>Complete genome sequence of "Candidatus Puniceispirillum marinum" IMCC1322, a representative of the SAR116 clade in the Alphaproteobacteria.</title>
        <authorList>
            <person name="Oh H.M."/>
            <person name="Kwon K.K."/>
            <person name="Kang I."/>
            <person name="Kang S.G."/>
            <person name="Lee J.H."/>
            <person name="Kim S.J."/>
            <person name="Cho J.C."/>
        </authorList>
    </citation>
    <scope>NUCLEOTIDE SEQUENCE [LARGE SCALE GENOMIC DNA]</scope>
    <source>
        <strain evidence="9 10">IMCC1322</strain>
    </source>
</reference>
<keyword evidence="2 7" id="KW-0349">Heme</keyword>
<dbReference type="HOGENOM" id="CLU_106713_3_0_5"/>
<keyword evidence="8" id="KW-0732">Signal</keyword>
<organism evidence="9 10">
    <name type="scientific">Puniceispirillum marinum (strain IMCC1322)</name>
    <dbReference type="NCBI Taxonomy" id="488538"/>
    <lineage>
        <taxon>Bacteria</taxon>
        <taxon>Pseudomonadati</taxon>
        <taxon>Pseudomonadota</taxon>
        <taxon>Alphaproteobacteria</taxon>
        <taxon>Candidatus Puniceispirillales</taxon>
        <taxon>Candidatus Puniceispirillaceae</taxon>
        <taxon>Candidatus Puniceispirillum</taxon>
    </lineage>
</organism>
<dbReference type="GO" id="GO:0008168">
    <property type="term" value="F:methyltransferase activity"/>
    <property type="evidence" value="ECO:0007669"/>
    <property type="project" value="UniProtKB-KW"/>
</dbReference>
<sequence length="148" mass="15575">MKKPLIIIAAILTTASVAVPNMLFAHDGATGIVKERMDNFKATQGHLKAIGGLMRSQDYAAIIEHAEQIKAWADKIPEYFPAGSGAAPSAAKARIWEDFDGFKAAAKAHATATQGIIDAAAAEDMTALTSAFRATADSCGGCHKVFKK</sequence>
<evidence type="ECO:0000256" key="6">
    <source>
        <dbReference type="PIRSR" id="PIRSR000027-1"/>
    </source>
</evidence>
<evidence type="ECO:0000256" key="2">
    <source>
        <dbReference type="ARBA" id="ARBA00022617"/>
    </source>
</evidence>
<gene>
    <name evidence="9" type="ordered locus">SAR116_2451</name>
</gene>
<dbReference type="GO" id="GO:0042597">
    <property type="term" value="C:periplasmic space"/>
    <property type="evidence" value="ECO:0007669"/>
    <property type="project" value="InterPro"/>
</dbReference>
<dbReference type="eggNOG" id="COG3909">
    <property type="taxonomic scope" value="Bacteria"/>
</dbReference>
<dbReference type="GO" id="GO:0022900">
    <property type="term" value="P:electron transport chain"/>
    <property type="evidence" value="ECO:0007669"/>
    <property type="project" value="InterPro"/>
</dbReference>
<keyword evidence="3 6" id="KW-0479">Metal-binding</keyword>
<proteinExistence type="predicted"/>
<evidence type="ECO:0000256" key="5">
    <source>
        <dbReference type="ARBA" id="ARBA00023004"/>
    </source>
</evidence>
<protein>
    <submittedName>
        <fullName evidence="9">Cytochrome c, class II</fullName>
        <ecNumber evidence="9">2.1.1.-</ecNumber>
    </submittedName>
</protein>
<dbReference type="GO" id="GO:0020037">
    <property type="term" value="F:heme binding"/>
    <property type="evidence" value="ECO:0007669"/>
    <property type="project" value="InterPro"/>
</dbReference>
<dbReference type="KEGG" id="apb:SAR116_2451"/>
<keyword evidence="1" id="KW-0813">Transport</keyword>
<dbReference type="EMBL" id="CP001751">
    <property type="protein sequence ID" value="ADE40694.1"/>
    <property type="molecule type" value="Genomic_DNA"/>
</dbReference>
<dbReference type="PIRSF" id="PIRSF000027">
    <property type="entry name" value="Cytc_c_prime"/>
    <property type="match status" value="1"/>
</dbReference>
<dbReference type="InterPro" id="IPR010980">
    <property type="entry name" value="Cyt_c/b562"/>
</dbReference>
<evidence type="ECO:0000256" key="3">
    <source>
        <dbReference type="ARBA" id="ARBA00022723"/>
    </source>
</evidence>
<keyword evidence="9" id="KW-0808">Transferase</keyword>
<evidence type="ECO:0000256" key="1">
    <source>
        <dbReference type="ARBA" id="ARBA00022448"/>
    </source>
</evidence>
<dbReference type="GO" id="GO:0005506">
    <property type="term" value="F:iron ion binding"/>
    <property type="evidence" value="ECO:0007669"/>
    <property type="project" value="InterPro"/>
</dbReference>
<keyword evidence="4" id="KW-0249">Electron transport</keyword>
<dbReference type="Pfam" id="PF01322">
    <property type="entry name" value="Cytochrom_C_2"/>
    <property type="match status" value="1"/>
</dbReference>
<evidence type="ECO:0000313" key="9">
    <source>
        <dbReference type="EMBL" id="ADE40694.1"/>
    </source>
</evidence>
<feature type="chain" id="PRO_5003070056" evidence="8">
    <location>
        <begin position="26"/>
        <end position="148"/>
    </location>
</feature>
<feature type="binding site" description="covalent" evidence="7">
    <location>
        <position position="142"/>
    </location>
    <ligand>
        <name>heme c</name>
        <dbReference type="ChEBI" id="CHEBI:61717"/>
    </ligand>
</feature>
<feature type="binding site" description="axial binding residue" evidence="6">
    <location>
        <position position="143"/>
    </location>
    <ligand>
        <name>heme c</name>
        <dbReference type="ChEBI" id="CHEBI:61717"/>
    </ligand>
    <ligandPart>
        <name>Fe</name>
        <dbReference type="ChEBI" id="CHEBI:18248"/>
    </ligandPart>
</feature>
<evidence type="ECO:0000313" key="10">
    <source>
        <dbReference type="Proteomes" id="UP000007460"/>
    </source>
</evidence>
<dbReference type="Gene3D" id="1.20.120.10">
    <property type="entry name" value="Cytochrome c/b562"/>
    <property type="match status" value="1"/>
</dbReference>
<evidence type="ECO:0000256" key="4">
    <source>
        <dbReference type="ARBA" id="ARBA00022982"/>
    </source>
</evidence>
<dbReference type="Proteomes" id="UP000007460">
    <property type="component" value="Chromosome"/>
</dbReference>
<dbReference type="EC" id="2.1.1.-" evidence="9"/>
<dbReference type="InterPro" id="IPR002321">
    <property type="entry name" value="Cyt_c_II"/>
</dbReference>
<keyword evidence="10" id="KW-1185">Reference proteome</keyword>
<evidence type="ECO:0000256" key="8">
    <source>
        <dbReference type="SAM" id="SignalP"/>
    </source>
</evidence>
<dbReference type="STRING" id="488538.SAR116_2451"/>
<dbReference type="SUPFAM" id="SSF47175">
    <property type="entry name" value="Cytochromes"/>
    <property type="match status" value="1"/>
</dbReference>
<name>D5BQH6_PUNMI</name>
<accession>D5BQH6</accession>